<accession>A0A3L6QG39</accession>
<organism evidence="1 2">
    <name type="scientific">Panicum miliaceum</name>
    <name type="common">Proso millet</name>
    <name type="synonym">Broomcorn millet</name>
    <dbReference type="NCBI Taxonomy" id="4540"/>
    <lineage>
        <taxon>Eukaryota</taxon>
        <taxon>Viridiplantae</taxon>
        <taxon>Streptophyta</taxon>
        <taxon>Embryophyta</taxon>
        <taxon>Tracheophyta</taxon>
        <taxon>Spermatophyta</taxon>
        <taxon>Magnoliopsida</taxon>
        <taxon>Liliopsida</taxon>
        <taxon>Poales</taxon>
        <taxon>Poaceae</taxon>
        <taxon>PACMAD clade</taxon>
        <taxon>Panicoideae</taxon>
        <taxon>Panicodae</taxon>
        <taxon>Paniceae</taxon>
        <taxon>Panicinae</taxon>
        <taxon>Panicum</taxon>
        <taxon>Panicum sect. Panicum</taxon>
    </lineage>
</organism>
<reference evidence="2" key="1">
    <citation type="journal article" date="2019" name="Nat. Commun.">
        <title>The genome of broomcorn millet.</title>
        <authorList>
            <person name="Zou C."/>
            <person name="Miki D."/>
            <person name="Li D."/>
            <person name="Tang Q."/>
            <person name="Xiao L."/>
            <person name="Rajput S."/>
            <person name="Deng P."/>
            <person name="Jia W."/>
            <person name="Huang R."/>
            <person name="Zhang M."/>
            <person name="Sun Y."/>
            <person name="Hu J."/>
            <person name="Fu X."/>
            <person name="Schnable P.S."/>
            <person name="Li F."/>
            <person name="Zhang H."/>
            <person name="Feng B."/>
            <person name="Zhu X."/>
            <person name="Liu R."/>
            <person name="Schnable J.C."/>
            <person name="Zhu J.-K."/>
            <person name="Zhang H."/>
        </authorList>
    </citation>
    <scope>NUCLEOTIDE SEQUENCE [LARGE SCALE GENOMIC DNA]</scope>
</reference>
<sequence length="58" mass="6654">MLGIRTQAQIDRWSTVDSRLRSPESYRVENIGGILSSPKAPRLWQTENLPSRRLDSTI</sequence>
<evidence type="ECO:0000313" key="1">
    <source>
        <dbReference type="EMBL" id="RLM78705.1"/>
    </source>
</evidence>
<keyword evidence="2" id="KW-1185">Reference proteome</keyword>
<evidence type="ECO:0000313" key="2">
    <source>
        <dbReference type="Proteomes" id="UP000275267"/>
    </source>
</evidence>
<dbReference type="EMBL" id="PQIB02000012">
    <property type="protein sequence ID" value="RLM78705.1"/>
    <property type="molecule type" value="Genomic_DNA"/>
</dbReference>
<name>A0A3L6QG39_PANMI</name>
<proteinExistence type="predicted"/>
<comment type="caution">
    <text evidence="1">The sequence shown here is derived from an EMBL/GenBank/DDBJ whole genome shotgun (WGS) entry which is preliminary data.</text>
</comment>
<dbReference type="Proteomes" id="UP000275267">
    <property type="component" value="Unassembled WGS sequence"/>
</dbReference>
<gene>
    <name evidence="1" type="ORF">C2845_PM12G07060</name>
</gene>
<protein>
    <submittedName>
        <fullName evidence="1">Uncharacterized protein</fullName>
    </submittedName>
</protein>
<dbReference type="AlphaFoldDB" id="A0A3L6QG39"/>